<reference evidence="8 9" key="1">
    <citation type="submission" date="2020-03" db="EMBL/GenBank/DDBJ databases">
        <title>Genomic Encyclopedia of Type Strains, Phase IV (KMG-IV): sequencing the most valuable type-strain genomes for metagenomic binning, comparative biology and taxonomic classification.</title>
        <authorList>
            <person name="Goeker M."/>
        </authorList>
    </citation>
    <scope>NUCLEOTIDE SEQUENCE [LARGE SCALE GENOMIC DNA]</scope>
    <source>
        <strain evidence="8 9">DSM 19867</strain>
    </source>
</reference>
<dbReference type="InterPro" id="IPR011067">
    <property type="entry name" value="Plasmid_toxin/cell-grow_inhib"/>
</dbReference>
<evidence type="ECO:0000256" key="6">
    <source>
        <dbReference type="ARBA" id="ARBA00029628"/>
    </source>
</evidence>
<evidence type="ECO:0000256" key="3">
    <source>
        <dbReference type="ARBA" id="ARBA00022491"/>
    </source>
</evidence>
<protein>
    <recommendedName>
        <fullName evidence="2">Toxin CcdB</fullName>
    </recommendedName>
    <alternativeName>
        <fullName evidence="7">Cytotoxic protein CcdB</fullName>
    </alternativeName>
    <alternativeName>
        <fullName evidence="6">Protein LetD</fullName>
    </alternativeName>
</protein>
<evidence type="ECO:0000256" key="4">
    <source>
        <dbReference type="ARBA" id="ARBA00023015"/>
    </source>
</evidence>
<dbReference type="InterPro" id="IPR002712">
    <property type="entry name" value="CcdB"/>
</dbReference>
<dbReference type="EMBL" id="JAASRM010000001">
    <property type="protein sequence ID" value="NIK89346.1"/>
    <property type="molecule type" value="Genomic_DNA"/>
</dbReference>
<evidence type="ECO:0000256" key="1">
    <source>
        <dbReference type="ARBA" id="ARBA00005230"/>
    </source>
</evidence>
<dbReference type="Pfam" id="PF01845">
    <property type="entry name" value="CcdB"/>
    <property type="match status" value="1"/>
</dbReference>
<dbReference type="Proteomes" id="UP000570514">
    <property type="component" value="Unassembled WGS sequence"/>
</dbReference>
<evidence type="ECO:0000256" key="5">
    <source>
        <dbReference type="ARBA" id="ARBA00023163"/>
    </source>
</evidence>
<name>A0A846N0W5_9PROT</name>
<dbReference type="GO" id="GO:0006276">
    <property type="term" value="P:plasmid maintenance"/>
    <property type="evidence" value="ECO:0007669"/>
    <property type="project" value="InterPro"/>
</dbReference>
<evidence type="ECO:0000313" key="9">
    <source>
        <dbReference type="Proteomes" id="UP000570514"/>
    </source>
</evidence>
<proteinExistence type="inferred from homology"/>
<keyword evidence="3" id="KW-0678">Repressor</keyword>
<evidence type="ECO:0000256" key="7">
    <source>
        <dbReference type="ARBA" id="ARBA00033135"/>
    </source>
</evidence>
<keyword evidence="4" id="KW-0805">Transcription regulation</keyword>
<keyword evidence="9" id="KW-1185">Reference proteome</keyword>
<accession>A0A846N0W5</accession>
<keyword evidence="5" id="KW-0804">Transcription</keyword>
<dbReference type="Gene3D" id="2.30.30.110">
    <property type="match status" value="1"/>
</dbReference>
<dbReference type="SUPFAM" id="SSF50118">
    <property type="entry name" value="Cell growth inhibitor/plasmid maintenance toxic component"/>
    <property type="match status" value="1"/>
</dbReference>
<evidence type="ECO:0000313" key="8">
    <source>
        <dbReference type="EMBL" id="NIK89346.1"/>
    </source>
</evidence>
<comment type="similarity">
    <text evidence="1">Belongs to the CcdB toxin family.</text>
</comment>
<gene>
    <name evidence="8" type="ORF">FHS83_002664</name>
</gene>
<dbReference type="GO" id="GO:0008657">
    <property type="term" value="F:DNA topoisomerase type II (double strand cut, ATP-hydrolyzing) inhibitor activity"/>
    <property type="evidence" value="ECO:0007669"/>
    <property type="project" value="InterPro"/>
</dbReference>
<organism evidence="8 9">
    <name type="scientific">Rhizomicrobium palustre</name>
    <dbReference type="NCBI Taxonomy" id="189966"/>
    <lineage>
        <taxon>Bacteria</taxon>
        <taxon>Pseudomonadati</taxon>
        <taxon>Pseudomonadota</taxon>
        <taxon>Alphaproteobacteria</taxon>
        <taxon>Micropepsales</taxon>
        <taxon>Micropepsaceae</taxon>
        <taxon>Rhizomicrobium</taxon>
    </lineage>
</organism>
<evidence type="ECO:0000256" key="2">
    <source>
        <dbReference type="ARBA" id="ARBA00015075"/>
    </source>
</evidence>
<dbReference type="AlphaFoldDB" id="A0A846N0W5"/>
<comment type="caution">
    <text evidence="8">The sequence shown here is derived from an EMBL/GenBank/DDBJ whole genome shotgun (WGS) entry which is preliminary data.</text>
</comment>
<dbReference type="RefSeq" id="WP_167083443.1">
    <property type="nucleotide sequence ID" value="NZ_BAAADC010000001.1"/>
</dbReference>
<sequence>MKQFDVFTNPDPASAKSHPYLVVLQSDVLDRLNTRIVAPLIPPTSLPFFERLMPVVSVEGASYVIDPTNMGAVHVRMLKNPVASLSGYRERILAAIDLVIVGI</sequence>